<feature type="compositionally biased region" description="Polar residues" evidence="1">
    <location>
        <begin position="346"/>
        <end position="362"/>
    </location>
</feature>
<feature type="non-terminal residue" evidence="5">
    <location>
        <position position="1"/>
    </location>
</feature>
<dbReference type="PANTHER" id="PTHR12892:SF17">
    <property type="entry name" value="POST-GPI ATTACHMENT TO PROTEINS FACTOR 2-LIKE"/>
    <property type="match status" value="1"/>
</dbReference>
<dbReference type="Proteomes" id="UP000694843">
    <property type="component" value="Unplaced"/>
</dbReference>
<proteinExistence type="predicted"/>
<evidence type="ECO:0000313" key="5">
    <source>
        <dbReference type="RefSeq" id="XP_018006617.2"/>
    </source>
</evidence>
<dbReference type="GO" id="GO:0000139">
    <property type="term" value="C:Golgi membrane"/>
    <property type="evidence" value="ECO:0007669"/>
    <property type="project" value="InterPro"/>
</dbReference>
<feature type="compositionally biased region" description="Polar residues" evidence="1">
    <location>
        <begin position="490"/>
        <end position="501"/>
    </location>
</feature>
<dbReference type="OrthoDB" id="68581at2759"/>
<keyword evidence="2" id="KW-0812">Transmembrane</keyword>
<feature type="domain" description="CWH43-like N-terminal" evidence="3">
    <location>
        <begin position="1"/>
        <end position="99"/>
    </location>
</feature>
<feature type="transmembrane region" description="Helical" evidence="2">
    <location>
        <begin position="6"/>
        <end position="24"/>
    </location>
</feature>
<dbReference type="KEGG" id="hazt:108664528"/>
<feature type="region of interest" description="Disordered" evidence="1">
    <location>
        <begin position="332"/>
        <end position="362"/>
    </location>
</feature>
<evidence type="ECO:0000256" key="1">
    <source>
        <dbReference type="SAM" id="MobiDB-lite"/>
    </source>
</evidence>
<feature type="region of interest" description="Disordered" evidence="1">
    <location>
        <begin position="233"/>
        <end position="260"/>
    </location>
</feature>
<feature type="compositionally biased region" description="Basic and acidic residues" evidence="1">
    <location>
        <begin position="480"/>
        <end position="489"/>
    </location>
</feature>
<feature type="transmembrane region" description="Helical" evidence="2">
    <location>
        <begin position="44"/>
        <end position="61"/>
    </location>
</feature>
<feature type="compositionally biased region" description="Polar residues" evidence="1">
    <location>
        <begin position="459"/>
        <end position="477"/>
    </location>
</feature>
<sequence>VHEKFFTLFMLVSLVYMLVVVRVFSCVQTGLSPAMRRSFLHKKCIFGLKLAATAGLMFFFYRHRVYCLPKAFSWFSLCEYVIATCNMLYHVSVALDFSDHDLIVGRIVCNQLPTSSTQPAPPAVSSVNSESVLPDSRNQNDTTIVSPLALNAQITTETNNFDGSQGIMKATDNKSSVYDDFPKKQSESVANDISVNSLRKRSSLNTDDVDKKLKGCEESVGHYLLLNSSSESISGLNEHESPAGSTELHPLSPSFTSSISRSTSGFSATSSSVEVSESVSLEAIFEKNRLANDDSMNESLLDEGVEGGSKLECQVRTSLSAEIFEVDCVVPDNEGVSDDSEDKDSNFSSSQDFTSNSRSSDLTVANSPLTIRQAVDLQLDDALSVRSKDSLAEFEIAASFCQPHSLPPNDRASTHSGSLSHAASPEPMYSTAMSSLTETSGLDDSLNNYSSQLHHRVRSTNTDNIDPTNSLAISSSCPKFGKDDEHSRLDSVSQEPVTKSSPLLRDITDADSSREICSSYGSSNKKTGKSHDE</sequence>
<organism evidence="4 5">
    <name type="scientific">Hyalella azteca</name>
    <name type="common">Amphipod</name>
    <dbReference type="NCBI Taxonomy" id="294128"/>
    <lineage>
        <taxon>Eukaryota</taxon>
        <taxon>Metazoa</taxon>
        <taxon>Ecdysozoa</taxon>
        <taxon>Arthropoda</taxon>
        <taxon>Crustacea</taxon>
        <taxon>Multicrustacea</taxon>
        <taxon>Malacostraca</taxon>
        <taxon>Eumalacostraca</taxon>
        <taxon>Peracarida</taxon>
        <taxon>Amphipoda</taxon>
        <taxon>Senticaudata</taxon>
        <taxon>Talitrida</taxon>
        <taxon>Talitroidea</taxon>
        <taxon>Hyalellidae</taxon>
        <taxon>Hyalella</taxon>
    </lineage>
</organism>
<feature type="region of interest" description="Disordered" evidence="1">
    <location>
        <begin position="115"/>
        <end position="139"/>
    </location>
</feature>
<name>A0A8B7MYG9_HYAAZ</name>
<evidence type="ECO:0000313" key="4">
    <source>
        <dbReference type="Proteomes" id="UP000694843"/>
    </source>
</evidence>
<dbReference type="RefSeq" id="XP_018006617.2">
    <property type="nucleotide sequence ID" value="XM_018151128.2"/>
</dbReference>
<feature type="compositionally biased region" description="Polar residues" evidence="1">
    <location>
        <begin position="125"/>
        <end position="139"/>
    </location>
</feature>
<evidence type="ECO:0000259" key="3">
    <source>
        <dbReference type="Pfam" id="PF10277"/>
    </source>
</evidence>
<dbReference type="GeneID" id="108664528"/>
<evidence type="ECO:0000256" key="2">
    <source>
        <dbReference type="SAM" id="Phobius"/>
    </source>
</evidence>
<feature type="compositionally biased region" description="Polar residues" evidence="1">
    <location>
        <begin position="431"/>
        <end position="452"/>
    </location>
</feature>
<feature type="compositionally biased region" description="Polar residues" evidence="1">
    <location>
        <begin position="515"/>
        <end position="525"/>
    </location>
</feature>
<dbReference type="InterPro" id="IPR039545">
    <property type="entry name" value="PGAP2"/>
</dbReference>
<dbReference type="GO" id="GO:0005789">
    <property type="term" value="C:endoplasmic reticulum membrane"/>
    <property type="evidence" value="ECO:0007669"/>
    <property type="project" value="TreeGrafter"/>
</dbReference>
<reference evidence="5" key="1">
    <citation type="submission" date="2025-08" db="UniProtKB">
        <authorList>
            <consortium name="RefSeq"/>
        </authorList>
    </citation>
    <scope>IDENTIFICATION</scope>
    <source>
        <tissue evidence="5">Whole organism</tissue>
    </source>
</reference>
<accession>A0A8B7MYG9</accession>
<dbReference type="PANTHER" id="PTHR12892">
    <property type="entry name" value="FGF RECEPTOR ACTIVATING PROTEIN 1"/>
    <property type="match status" value="1"/>
</dbReference>
<dbReference type="Pfam" id="PF10277">
    <property type="entry name" value="Frag1"/>
    <property type="match status" value="1"/>
</dbReference>
<keyword evidence="4" id="KW-1185">Reference proteome</keyword>
<dbReference type="AlphaFoldDB" id="A0A8B7MYG9"/>
<keyword evidence="2" id="KW-0472">Membrane</keyword>
<gene>
    <name evidence="5" type="primary">LOC108664528</name>
</gene>
<dbReference type="GO" id="GO:0006506">
    <property type="term" value="P:GPI anchor biosynthetic process"/>
    <property type="evidence" value="ECO:0007669"/>
    <property type="project" value="TreeGrafter"/>
</dbReference>
<dbReference type="InterPro" id="IPR019402">
    <property type="entry name" value="CWH43_N"/>
</dbReference>
<protein>
    <submittedName>
        <fullName evidence="5">Uncharacterized protein LOC108664528</fullName>
    </submittedName>
</protein>
<feature type="region of interest" description="Disordered" evidence="1">
    <location>
        <begin position="402"/>
        <end position="533"/>
    </location>
</feature>
<keyword evidence="2" id="KW-1133">Transmembrane helix</keyword>